<organism evidence="3 4">
    <name type="scientific">Bordetella genomosp. 13</name>
    <dbReference type="NCBI Taxonomy" id="463040"/>
    <lineage>
        <taxon>Bacteria</taxon>
        <taxon>Pseudomonadati</taxon>
        <taxon>Pseudomonadota</taxon>
        <taxon>Betaproteobacteria</taxon>
        <taxon>Burkholderiales</taxon>
        <taxon>Alcaligenaceae</taxon>
        <taxon>Bordetella</taxon>
    </lineage>
</organism>
<sequence>MTSSTSSSGGGHDSADSVRAEARIWLERLALGGVTQADMRAFRRWQGASDAHAAAFEEAKRRWHALKPVAGELLRTDPRAAARHERLARGPQAMGRRAFLGAAVGAAAVAGVAIMHPPLGLWPAPAEWGADYRTATGEQRAVALADRVSVVLNTGTSIRRADGDAGGISLLGGEAAIDLAASAEPFSVQAGPGRVLAESGRFQVRYLAGQACVTCLDGMVRVEHPMGARVLQAREQVLYDDRMVSGTVGIEPDEVSAWRRGELLFRRTPLAQVVDEINRYRPGRVVLMNDAKRDVPVSGRFRTAVLDEAILQLQHTFDLRARELPAGVLLLS</sequence>
<dbReference type="AlphaFoldDB" id="A0A1W6Z9K2"/>
<gene>
    <name evidence="3" type="ORF">CAL15_06385</name>
</gene>
<dbReference type="InterPro" id="IPR012373">
    <property type="entry name" value="Ferrdict_sens_TM"/>
</dbReference>
<feature type="domain" description="FecR N-terminal" evidence="2">
    <location>
        <begin position="21"/>
        <end position="61"/>
    </location>
</feature>
<evidence type="ECO:0008006" key="5">
    <source>
        <dbReference type="Google" id="ProtNLM"/>
    </source>
</evidence>
<evidence type="ECO:0000313" key="4">
    <source>
        <dbReference type="Proteomes" id="UP000194161"/>
    </source>
</evidence>
<proteinExistence type="predicted"/>
<evidence type="ECO:0000313" key="3">
    <source>
        <dbReference type="EMBL" id="ARP94041.1"/>
    </source>
</evidence>
<dbReference type="Gene3D" id="2.60.120.1440">
    <property type="match status" value="1"/>
</dbReference>
<keyword evidence="4" id="KW-1185">Reference proteome</keyword>
<dbReference type="PANTHER" id="PTHR30273:SF2">
    <property type="entry name" value="PROTEIN FECR"/>
    <property type="match status" value="1"/>
</dbReference>
<dbReference type="STRING" id="463040.CAL15_06385"/>
<evidence type="ECO:0000259" key="1">
    <source>
        <dbReference type="Pfam" id="PF04773"/>
    </source>
</evidence>
<dbReference type="Pfam" id="PF04773">
    <property type="entry name" value="FecR"/>
    <property type="match status" value="1"/>
</dbReference>
<dbReference type="Proteomes" id="UP000194161">
    <property type="component" value="Chromosome"/>
</dbReference>
<dbReference type="OrthoDB" id="1100567at2"/>
<dbReference type="EMBL" id="CP021111">
    <property type="protein sequence ID" value="ARP94041.1"/>
    <property type="molecule type" value="Genomic_DNA"/>
</dbReference>
<dbReference type="RefSeq" id="WP_086077811.1">
    <property type="nucleotide sequence ID" value="NZ_CP021111.1"/>
</dbReference>
<dbReference type="PIRSF" id="PIRSF018266">
    <property type="entry name" value="FecR"/>
    <property type="match status" value="1"/>
</dbReference>
<reference evidence="3 4" key="1">
    <citation type="submission" date="2017-05" db="EMBL/GenBank/DDBJ databases">
        <title>Complete and WGS of Bordetella genogroups.</title>
        <authorList>
            <person name="Spilker T."/>
            <person name="LiPuma J."/>
        </authorList>
    </citation>
    <scope>NUCLEOTIDE SEQUENCE [LARGE SCALE GENOMIC DNA]</scope>
    <source>
        <strain evidence="3 4">AU7206</strain>
    </source>
</reference>
<dbReference type="GO" id="GO:0016989">
    <property type="term" value="F:sigma factor antagonist activity"/>
    <property type="evidence" value="ECO:0007669"/>
    <property type="project" value="TreeGrafter"/>
</dbReference>
<feature type="domain" description="FecR protein" evidence="1">
    <location>
        <begin position="131"/>
        <end position="221"/>
    </location>
</feature>
<protein>
    <recommendedName>
        <fullName evidence="5">Iron dicitrate transport regulator FecR</fullName>
    </recommendedName>
</protein>
<dbReference type="Pfam" id="PF16220">
    <property type="entry name" value="DUF4880"/>
    <property type="match status" value="1"/>
</dbReference>
<dbReference type="InterPro" id="IPR032623">
    <property type="entry name" value="FecR_N"/>
</dbReference>
<evidence type="ECO:0000259" key="2">
    <source>
        <dbReference type="Pfam" id="PF16220"/>
    </source>
</evidence>
<dbReference type="InterPro" id="IPR006860">
    <property type="entry name" value="FecR"/>
</dbReference>
<dbReference type="PANTHER" id="PTHR30273">
    <property type="entry name" value="PERIPLASMIC SIGNAL SENSOR AND SIGMA FACTOR ACTIVATOR FECR-RELATED"/>
    <property type="match status" value="1"/>
</dbReference>
<dbReference type="Gene3D" id="3.55.50.30">
    <property type="match status" value="1"/>
</dbReference>
<dbReference type="KEGG" id="bgm:CAL15_06385"/>
<name>A0A1W6Z9K2_9BORD</name>
<accession>A0A1W6Z9K2</accession>